<dbReference type="Pfam" id="PF00646">
    <property type="entry name" value="F-box"/>
    <property type="match status" value="1"/>
</dbReference>
<protein>
    <recommendedName>
        <fullName evidence="2">F-box domain-containing protein</fullName>
    </recommendedName>
</protein>
<dbReference type="Gene3D" id="1.20.1280.50">
    <property type="match status" value="1"/>
</dbReference>
<keyword evidence="1" id="KW-0472">Membrane</keyword>
<keyword evidence="1" id="KW-1133">Transmembrane helix</keyword>
<sequence>MKRSRSSKLPVNAATGSSIFSIPSCLLMEILSKLPMSTICNCRCVCSYFRNLISDPQFAQLHLSTSQPSLMFWDRRWDCIVHLIELIHPCLDPVGANNRYAPRILRFKPKCDVPTAELEVLSSCNGLICFYWPRTYNPYVICNPVINEHVIVPQMEKVFFDQCGSGFGFCSRTNQYKMLRLLSPSIGFGVPGLIKLEAEINTVGTNLWRRVGDAPRYLHWYSGGCFLNGSLHWIVHDTENCFESMCCFDFGKERFQPFPGPSQFRGLPGQLRVEMMKMGVLKDGLSVFHHPNCYMLDIWVMKDYAVRESWTKDFVIKLPWVATYFGYIYQPLMVLNNGVILMVYALSVLLSCNTMDNNSFRKFMVNGISSFARAMTYIPSFVSIKNAARGSYS</sequence>
<evidence type="ECO:0000259" key="2">
    <source>
        <dbReference type="PROSITE" id="PS50181"/>
    </source>
</evidence>
<keyword evidence="1" id="KW-0812">Transmembrane</keyword>
<dbReference type="PANTHER" id="PTHR31672:SF13">
    <property type="entry name" value="F-BOX PROTEIN CPR30-LIKE"/>
    <property type="match status" value="1"/>
</dbReference>
<dbReference type="InterPro" id="IPR017451">
    <property type="entry name" value="F-box-assoc_interact_dom"/>
</dbReference>
<evidence type="ECO:0000256" key="1">
    <source>
        <dbReference type="SAM" id="Phobius"/>
    </source>
</evidence>
<dbReference type="OrthoDB" id="610337at2759"/>
<dbReference type="SUPFAM" id="SSF81383">
    <property type="entry name" value="F-box domain"/>
    <property type="match status" value="1"/>
</dbReference>
<dbReference type="AlphaFoldDB" id="A0A834H5M0"/>
<dbReference type="PANTHER" id="PTHR31672">
    <property type="entry name" value="BNACNNG10540D PROTEIN"/>
    <property type="match status" value="1"/>
</dbReference>
<comment type="caution">
    <text evidence="3">The sequence shown here is derived from an EMBL/GenBank/DDBJ whole genome shotgun (WGS) entry which is preliminary data.</text>
</comment>
<feature type="transmembrane region" description="Helical" evidence="1">
    <location>
        <begin position="338"/>
        <end position="355"/>
    </location>
</feature>
<dbReference type="Proteomes" id="UP000626092">
    <property type="component" value="Unassembled WGS sequence"/>
</dbReference>
<dbReference type="InterPro" id="IPR036047">
    <property type="entry name" value="F-box-like_dom_sf"/>
</dbReference>
<dbReference type="InterPro" id="IPR050796">
    <property type="entry name" value="SCF_F-box_component"/>
</dbReference>
<feature type="domain" description="F-box" evidence="2">
    <location>
        <begin position="16"/>
        <end position="61"/>
    </location>
</feature>
<name>A0A834H5M0_RHOSS</name>
<organism evidence="3 4">
    <name type="scientific">Rhododendron simsii</name>
    <name type="common">Sims's rhododendron</name>
    <dbReference type="NCBI Taxonomy" id="118357"/>
    <lineage>
        <taxon>Eukaryota</taxon>
        <taxon>Viridiplantae</taxon>
        <taxon>Streptophyta</taxon>
        <taxon>Embryophyta</taxon>
        <taxon>Tracheophyta</taxon>
        <taxon>Spermatophyta</taxon>
        <taxon>Magnoliopsida</taxon>
        <taxon>eudicotyledons</taxon>
        <taxon>Gunneridae</taxon>
        <taxon>Pentapetalae</taxon>
        <taxon>asterids</taxon>
        <taxon>Ericales</taxon>
        <taxon>Ericaceae</taxon>
        <taxon>Ericoideae</taxon>
        <taxon>Rhodoreae</taxon>
        <taxon>Rhododendron</taxon>
    </lineage>
</organism>
<dbReference type="SMART" id="SM00256">
    <property type="entry name" value="FBOX"/>
    <property type="match status" value="1"/>
</dbReference>
<evidence type="ECO:0000313" key="4">
    <source>
        <dbReference type="Proteomes" id="UP000626092"/>
    </source>
</evidence>
<gene>
    <name evidence="3" type="ORF">RHSIM_Rhsim04G0041900</name>
</gene>
<accession>A0A834H5M0</accession>
<dbReference type="InterPro" id="IPR001810">
    <property type="entry name" value="F-box_dom"/>
</dbReference>
<reference evidence="3" key="1">
    <citation type="submission" date="2019-11" db="EMBL/GenBank/DDBJ databases">
        <authorList>
            <person name="Liu Y."/>
            <person name="Hou J."/>
            <person name="Li T.-Q."/>
            <person name="Guan C.-H."/>
            <person name="Wu X."/>
            <person name="Wu H.-Z."/>
            <person name="Ling F."/>
            <person name="Zhang R."/>
            <person name="Shi X.-G."/>
            <person name="Ren J.-P."/>
            <person name="Chen E.-F."/>
            <person name="Sun J.-M."/>
        </authorList>
    </citation>
    <scope>NUCLEOTIDE SEQUENCE</scope>
    <source>
        <strain evidence="3">Adult_tree_wgs_1</strain>
        <tissue evidence="3">Leaves</tissue>
    </source>
</reference>
<proteinExistence type="predicted"/>
<dbReference type="PROSITE" id="PS50181">
    <property type="entry name" value="FBOX"/>
    <property type="match status" value="1"/>
</dbReference>
<dbReference type="Pfam" id="PF07734">
    <property type="entry name" value="FBA_1"/>
    <property type="match status" value="1"/>
</dbReference>
<keyword evidence="4" id="KW-1185">Reference proteome</keyword>
<dbReference type="EMBL" id="WJXA01000004">
    <property type="protein sequence ID" value="KAF7146029.1"/>
    <property type="molecule type" value="Genomic_DNA"/>
</dbReference>
<dbReference type="NCBIfam" id="TIGR01640">
    <property type="entry name" value="F_box_assoc_1"/>
    <property type="match status" value="1"/>
</dbReference>
<dbReference type="InterPro" id="IPR006527">
    <property type="entry name" value="F-box-assoc_dom_typ1"/>
</dbReference>
<evidence type="ECO:0000313" key="3">
    <source>
        <dbReference type="EMBL" id="KAF7146029.1"/>
    </source>
</evidence>